<feature type="compositionally biased region" description="Basic and acidic residues" evidence="6">
    <location>
        <begin position="197"/>
        <end position="207"/>
    </location>
</feature>
<evidence type="ECO:0000256" key="4">
    <source>
        <dbReference type="ARBA" id="ARBA00023163"/>
    </source>
</evidence>
<dbReference type="InterPro" id="IPR036093">
    <property type="entry name" value="NAC_dom_sf"/>
</dbReference>
<dbReference type="EMBL" id="JAKUCV010000394">
    <property type="protein sequence ID" value="KAJ4850259.1"/>
    <property type="molecule type" value="Genomic_DNA"/>
</dbReference>
<keyword evidence="9" id="KW-1185">Reference proteome</keyword>
<dbReference type="InterPro" id="IPR003441">
    <property type="entry name" value="NAC-dom"/>
</dbReference>
<comment type="subcellular location">
    <subcellularLocation>
        <location evidence="1">Nucleus</location>
    </subcellularLocation>
</comment>
<dbReference type="SUPFAM" id="SSF101941">
    <property type="entry name" value="NAC domain"/>
    <property type="match status" value="4"/>
</dbReference>
<evidence type="ECO:0000313" key="9">
    <source>
        <dbReference type="Proteomes" id="UP001141552"/>
    </source>
</evidence>
<evidence type="ECO:0000256" key="2">
    <source>
        <dbReference type="ARBA" id="ARBA00023015"/>
    </source>
</evidence>
<feature type="non-terminal residue" evidence="8">
    <location>
        <position position="1"/>
    </location>
</feature>
<proteinExistence type="predicted"/>
<name>A0A9Q0JQE8_9ROSI</name>
<feature type="domain" description="NAC" evidence="7">
    <location>
        <begin position="46"/>
        <end position="195"/>
    </location>
</feature>
<dbReference type="Proteomes" id="UP001141552">
    <property type="component" value="Unassembled WGS sequence"/>
</dbReference>
<evidence type="ECO:0000256" key="6">
    <source>
        <dbReference type="SAM" id="MobiDB-lite"/>
    </source>
</evidence>
<feature type="domain" description="NAC" evidence="7">
    <location>
        <begin position="1053"/>
        <end position="1205"/>
    </location>
</feature>
<feature type="region of interest" description="Disordered" evidence="6">
    <location>
        <begin position="197"/>
        <end position="220"/>
    </location>
</feature>
<dbReference type="PANTHER" id="PTHR31989">
    <property type="entry name" value="NAC DOMAIN-CONTAINING PROTEIN 82-RELATED"/>
    <property type="match status" value="1"/>
</dbReference>
<dbReference type="GO" id="GO:0003677">
    <property type="term" value="F:DNA binding"/>
    <property type="evidence" value="ECO:0007669"/>
    <property type="project" value="UniProtKB-KW"/>
</dbReference>
<feature type="domain" description="NAC" evidence="7">
    <location>
        <begin position="432"/>
        <end position="574"/>
    </location>
</feature>
<evidence type="ECO:0000259" key="7">
    <source>
        <dbReference type="PROSITE" id="PS51005"/>
    </source>
</evidence>
<dbReference type="Pfam" id="PF02365">
    <property type="entry name" value="NAM"/>
    <property type="match status" value="4"/>
</dbReference>
<keyword evidence="5" id="KW-0539">Nucleus</keyword>
<reference evidence="8" key="2">
    <citation type="journal article" date="2023" name="Plants (Basel)">
        <title>Annotation of the Turnera subulata (Passifloraceae) Draft Genome Reveals the S-Locus Evolved after the Divergence of Turneroideae from Passifloroideae in a Stepwise Manner.</title>
        <authorList>
            <person name="Henning P.M."/>
            <person name="Roalson E.H."/>
            <person name="Mir W."/>
            <person name="McCubbin A.G."/>
            <person name="Shore J.S."/>
        </authorList>
    </citation>
    <scope>NUCLEOTIDE SEQUENCE</scope>
    <source>
        <strain evidence="8">F60SS</strain>
    </source>
</reference>
<dbReference type="Gene3D" id="2.170.150.80">
    <property type="entry name" value="NAC domain"/>
    <property type="match status" value="4"/>
</dbReference>
<feature type="domain" description="NAC" evidence="7">
    <location>
        <begin position="899"/>
        <end position="1041"/>
    </location>
</feature>
<evidence type="ECO:0000256" key="3">
    <source>
        <dbReference type="ARBA" id="ARBA00023125"/>
    </source>
</evidence>
<dbReference type="PROSITE" id="PS51005">
    <property type="entry name" value="NAC"/>
    <property type="match status" value="4"/>
</dbReference>
<protein>
    <recommendedName>
        <fullName evidence="7">NAC domain-containing protein</fullName>
    </recommendedName>
</protein>
<keyword evidence="2" id="KW-0805">Transcription regulation</keyword>
<reference evidence="8" key="1">
    <citation type="submission" date="2022-02" db="EMBL/GenBank/DDBJ databases">
        <authorList>
            <person name="Henning P.M."/>
            <person name="McCubbin A.G."/>
            <person name="Shore J.S."/>
        </authorList>
    </citation>
    <scope>NUCLEOTIDE SEQUENCE</scope>
    <source>
        <strain evidence="8">F60SS</strain>
        <tissue evidence="8">Leaves</tissue>
    </source>
</reference>
<keyword evidence="3" id="KW-0238">DNA-binding</keyword>
<organism evidence="8 9">
    <name type="scientific">Turnera subulata</name>
    <dbReference type="NCBI Taxonomy" id="218843"/>
    <lineage>
        <taxon>Eukaryota</taxon>
        <taxon>Viridiplantae</taxon>
        <taxon>Streptophyta</taxon>
        <taxon>Embryophyta</taxon>
        <taxon>Tracheophyta</taxon>
        <taxon>Spermatophyta</taxon>
        <taxon>Magnoliopsida</taxon>
        <taxon>eudicotyledons</taxon>
        <taxon>Gunneridae</taxon>
        <taxon>Pentapetalae</taxon>
        <taxon>rosids</taxon>
        <taxon>fabids</taxon>
        <taxon>Malpighiales</taxon>
        <taxon>Passifloraceae</taxon>
        <taxon>Turnera</taxon>
    </lineage>
</organism>
<evidence type="ECO:0000313" key="8">
    <source>
        <dbReference type="EMBL" id="KAJ4850259.1"/>
    </source>
</evidence>
<sequence>MGNGSGAYEFVRRDSQLLGEPTTESLPPSLVEILMIFPTNSAGPTVMVGWRFHPTPEELVAEYLKPKLLGDCNEEDQVIGEVNVYDFEPWELPGQSRMDSDNQEWYFLCRPKFYPNSTRQKRRTKAGFWKPTGKERDIKAKRTKKRIGIKRTLVFHVKSGPKNTKTGWVAHEHEYSPDSDSPKRAEFFLWRLKKKPDEKTKKDEQNHHRASSSCDYEEEGVLSRSVGSDFENQIPNKMMATRSSNESESGRCHFITSDFENQSPYEMNVTSALSGTEASQGMASDFENQNPYEMNATSGFSGTEASQAMASDFENQNVVVNEAYDQEESSSHIASDFQNQNLHGLITTPPYRSGFTSSDFQNSNLDENTDISVSTIGELNTLTTPPPYEEIDMSTWEESYWRCPMTSVSGNKVADSIFEEMASALGSSTGRWAKGYGFHPTDEELVEHYLKQKMLGNDHLVTQIAEVNVCNYEPWELPALSVLEPDHPKWYFFCPLNYKYSNSQRFNRTTNAGYWKGTGKDRRIKNVGIKKTLVFYKGRTPKGIRTKWIMHEYSLNYALPNVQRELVLCKLKTDADNMPGFEEGESNSVAASDFGNQNCSGSNYGPTNGECGFSPPMNYDYATASYAPQEDSYEDPWKIQGKKMAMMSLLIIILSRLMSTGETHLSYLKYANSNRVNRRTRNGFWKVTGETRQIKARNKTALVVCKLKDKSNAAGEGDTGGRLQFPIPGDTADFNVPSSFQTIQNFLLSSDYDKEEDLISFADSGLNEDEINAYAYSLIKESESSEQMKSVNGDDILVMAAGSGGSSQVRYGGSINCVFAVKNGAAVDLSSKDSYSSESDEEKQYLMVLSSGPNSDLSSEDSYSNDRKSTFIRFEIPLSSHKPSPPYMASALGSSTGRWAKGYGFHPTDEELMEHYLKQKMLGNDHLVTQIAEVNVCDYEPWELPAFSVLEPDHPKWYFFCPRNYKYSNSQRSNRTTKAGYWKVTGKDRKIKNVGIKKTLVFYKGRTPNGVRTRWIMHEYSLNYALPNAQRELVLCKLKTDADNMPGGSMEDAGVGFKFNPTEQELINHFLFLKDNGYGHLVDKHIVTTDVYRQDPFELPGMCYKLSQYGCKRLLSSKFDYFKYSTGKRVNRRTRNGFWKETGSPRQIKARNKVIGTQKKLVFHYKVVGSTATKTDWVIHKYQRVETIDDPVSKQRLSHCILFLTSSYTIGFE</sequence>
<keyword evidence="4" id="KW-0804">Transcription</keyword>
<evidence type="ECO:0000256" key="5">
    <source>
        <dbReference type="ARBA" id="ARBA00023242"/>
    </source>
</evidence>
<gene>
    <name evidence="8" type="ORF">Tsubulata_018326</name>
</gene>
<dbReference type="AlphaFoldDB" id="A0A9Q0JQE8"/>
<accession>A0A9Q0JQE8</accession>
<dbReference type="GO" id="GO:0006355">
    <property type="term" value="P:regulation of DNA-templated transcription"/>
    <property type="evidence" value="ECO:0007669"/>
    <property type="project" value="InterPro"/>
</dbReference>
<dbReference type="GO" id="GO:0005634">
    <property type="term" value="C:nucleus"/>
    <property type="evidence" value="ECO:0007669"/>
    <property type="project" value="UniProtKB-SubCell"/>
</dbReference>
<evidence type="ECO:0000256" key="1">
    <source>
        <dbReference type="ARBA" id="ARBA00004123"/>
    </source>
</evidence>
<comment type="caution">
    <text evidence="8">The sequence shown here is derived from an EMBL/GenBank/DDBJ whole genome shotgun (WGS) entry which is preliminary data.</text>
</comment>